<name>A0A2X0M1U4_9BASI</name>
<dbReference type="AlphaFoldDB" id="A0A2X0M1U4"/>
<dbReference type="Proteomes" id="UP000249464">
    <property type="component" value="Unassembled WGS sequence"/>
</dbReference>
<sequence length="98" mass="10873">MTYAQNFNSAFSQKACQTTAASHHPSVKYLRRLLEILSLETPSRQPGVPRRSSGQRAMQSDQGVKFAYGRLLGGQPCPRIIKSLRNNSGQKKRQAGRA</sequence>
<proteinExistence type="predicted"/>
<feature type="region of interest" description="Disordered" evidence="1">
    <location>
        <begin position="42"/>
        <end position="61"/>
    </location>
</feature>
<organism evidence="2 3">
    <name type="scientific">Microbotryum silenes-dioicae</name>
    <dbReference type="NCBI Taxonomy" id="796604"/>
    <lineage>
        <taxon>Eukaryota</taxon>
        <taxon>Fungi</taxon>
        <taxon>Dikarya</taxon>
        <taxon>Basidiomycota</taxon>
        <taxon>Pucciniomycotina</taxon>
        <taxon>Microbotryomycetes</taxon>
        <taxon>Microbotryales</taxon>
        <taxon>Microbotryaceae</taxon>
        <taxon>Microbotryum</taxon>
    </lineage>
</organism>
<feature type="compositionally biased region" description="Polar residues" evidence="1">
    <location>
        <begin position="52"/>
        <end position="61"/>
    </location>
</feature>
<keyword evidence="3" id="KW-1185">Reference proteome</keyword>
<reference evidence="2 3" key="1">
    <citation type="submission" date="2016-11" db="EMBL/GenBank/DDBJ databases">
        <authorList>
            <person name="Jaros S."/>
            <person name="Januszkiewicz K."/>
            <person name="Wedrychowicz H."/>
        </authorList>
    </citation>
    <scope>NUCLEOTIDE SEQUENCE [LARGE SCALE GENOMIC DNA]</scope>
</reference>
<evidence type="ECO:0000256" key="1">
    <source>
        <dbReference type="SAM" id="MobiDB-lite"/>
    </source>
</evidence>
<evidence type="ECO:0000313" key="3">
    <source>
        <dbReference type="Proteomes" id="UP000249464"/>
    </source>
</evidence>
<gene>
    <name evidence="2" type="primary">BQ5605_C003g02515</name>
    <name evidence="2" type="ORF">BQ5605_C003G02515</name>
</gene>
<protein>
    <submittedName>
        <fullName evidence="2">BQ5605_C003g02515 protein</fullName>
    </submittedName>
</protein>
<accession>A0A2X0M1U4</accession>
<dbReference type="EMBL" id="FQNC01000042">
    <property type="protein sequence ID" value="SGY41466.1"/>
    <property type="molecule type" value="Genomic_DNA"/>
</dbReference>
<evidence type="ECO:0000313" key="2">
    <source>
        <dbReference type="EMBL" id="SGY41466.1"/>
    </source>
</evidence>